<dbReference type="AlphaFoldDB" id="A0A538U3Q2"/>
<dbReference type="InterPro" id="IPR026444">
    <property type="entry name" value="Secre_tail"/>
</dbReference>
<proteinExistence type="predicted"/>
<sequence length="132" mass="14105">MALTASGISVYAGGSFASTGTFPHSGIAGFIPPELVSVPLPAPAPIELAFTRLSPNPTAGRTRIEYAIPVAGHVRLGVYDVQGRLLSRPIDEIRSAGHHVVAWEPGSRSSGLYFLRLEYGGRRVTRNLVLIR</sequence>
<reference evidence="1 2" key="1">
    <citation type="journal article" date="2019" name="Nat. Microbiol.">
        <title>Mediterranean grassland soil C-N compound turnover is dependent on rainfall and depth, and is mediated by genomically divergent microorganisms.</title>
        <authorList>
            <person name="Diamond S."/>
            <person name="Andeer P.F."/>
            <person name="Li Z."/>
            <person name="Crits-Christoph A."/>
            <person name="Burstein D."/>
            <person name="Anantharaman K."/>
            <person name="Lane K.R."/>
            <person name="Thomas B.C."/>
            <person name="Pan C."/>
            <person name="Northen T.R."/>
            <person name="Banfield J.F."/>
        </authorList>
    </citation>
    <scope>NUCLEOTIDE SEQUENCE [LARGE SCALE GENOMIC DNA]</scope>
    <source>
        <strain evidence="1">WS_10</strain>
    </source>
</reference>
<evidence type="ECO:0000313" key="2">
    <source>
        <dbReference type="Proteomes" id="UP000319836"/>
    </source>
</evidence>
<gene>
    <name evidence="1" type="ORF">E6K80_08305</name>
</gene>
<name>A0A538U3Q2_UNCEI</name>
<accession>A0A538U3Q2</accession>
<dbReference type="Proteomes" id="UP000319836">
    <property type="component" value="Unassembled WGS sequence"/>
</dbReference>
<protein>
    <submittedName>
        <fullName evidence="1">T9SS type A sorting domain-containing protein</fullName>
    </submittedName>
</protein>
<dbReference type="EMBL" id="VBPA01000199">
    <property type="protein sequence ID" value="TMQ70505.1"/>
    <property type="molecule type" value="Genomic_DNA"/>
</dbReference>
<comment type="caution">
    <text evidence="1">The sequence shown here is derived from an EMBL/GenBank/DDBJ whole genome shotgun (WGS) entry which is preliminary data.</text>
</comment>
<organism evidence="1 2">
    <name type="scientific">Eiseniibacteriota bacterium</name>
    <dbReference type="NCBI Taxonomy" id="2212470"/>
    <lineage>
        <taxon>Bacteria</taxon>
        <taxon>Candidatus Eiseniibacteriota</taxon>
    </lineage>
</organism>
<dbReference type="NCBIfam" id="TIGR04183">
    <property type="entry name" value="Por_Secre_tail"/>
    <property type="match status" value="1"/>
</dbReference>
<evidence type="ECO:0000313" key="1">
    <source>
        <dbReference type="EMBL" id="TMQ70505.1"/>
    </source>
</evidence>